<comment type="caution">
    <text evidence="5">The sequence shown here is derived from an EMBL/GenBank/DDBJ whole genome shotgun (WGS) entry which is preliminary data.</text>
</comment>
<proteinExistence type="predicted"/>
<dbReference type="GO" id="GO:0016757">
    <property type="term" value="F:glycosyltransferase activity"/>
    <property type="evidence" value="ECO:0007669"/>
    <property type="project" value="UniProtKB-KW"/>
</dbReference>
<dbReference type="Pfam" id="PF00534">
    <property type="entry name" value="Glycos_transf_1"/>
    <property type="match status" value="1"/>
</dbReference>
<keyword evidence="2" id="KW-0808">Transferase</keyword>
<feature type="domain" description="Glycosyl transferase family 1" evidence="3">
    <location>
        <begin position="110"/>
        <end position="254"/>
    </location>
</feature>
<dbReference type="PANTHER" id="PTHR12526:SF510">
    <property type="entry name" value="D-INOSITOL 3-PHOSPHATE GLYCOSYLTRANSFERASE"/>
    <property type="match status" value="1"/>
</dbReference>
<protein>
    <recommendedName>
        <fullName evidence="6">Glycosyltransferase subfamily 4-like N-terminal domain-containing protein</fullName>
    </recommendedName>
</protein>
<evidence type="ECO:0000256" key="2">
    <source>
        <dbReference type="ARBA" id="ARBA00022679"/>
    </source>
</evidence>
<evidence type="ECO:0000259" key="4">
    <source>
        <dbReference type="Pfam" id="PF13439"/>
    </source>
</evidence>
<feature type="domain" description="Glycosyltransferase subfamily 4-like N-terminal" evidence="4">
    <location>
        <begin position="3"/>
        <end position="100"/>
    </location>
</feature>
<dbReference type="PANTHER" id="PTHR12526">
    <property type="entry name" value="GLYCOSYLTRANSFERASE"/>
    <property type="match status" value="1"/>
</dbReference>
<dbReference type="InterPro" id="IPR001296">
    <property type="entry name" value="Glyco_trans_1"/>
</dbReference>
<feature type="non-terminal residue" evidence="5">
    <location>
        <position position="1"/>
    </location>
</feature>
<dbReference type="AlphaFoldDB" id="X1LPK7"/>
<keyword evidence="1" id="KW-0328">Glycosyltransferase</keyword>
<accession>X1LPK7</accession>
<dbReference type="EMBL" id="BARV01011139">
    <property type="protein sequence ID" value="GAI04335.1"/>
    <property type="molecule type" value="Genomic_DNA"/>
</dbReference>
<dbReference type="SUPFAM" id="SSF53756">
    <property type="entry name" value="UDP-Glycosyltransferase/glycogen phosphorylase"/>
    <property type="match status" value="1"/>
</dbReference>
<organism evidence="5">
    <name type="scientific">marine sediment metagenome</name>
    <dbReference type="NCBI Taxonomy" id="412755"/>
    <lineage>
        <taxon>unclassified sequences</taxon>
        <taxon>metagenomes</taxon>
        <taxon>ecological metagenomes</taxon>
    </lineage>
</organism>
<name>X1LPK7_9ZZZZ</name>
<dbReference type="CDD" id="cd03801">
    <property type="entry name" value="GT4_PimA-like"/>
    <property type="match status" value="1"/>
</dbReference>
<gene>
    <name evidence="5" type="ORF">S06H3_21259</name>
</gene>
<evidence type="ECO:0000313" key="5">
    <source>
        <dbReference type="EMBL" id="GAI04335.1"/>
    </source>
</evidence>
<feature type="non-terminal residue" evidence="5">
    <location>
        <position position="257"/>
    </location>
</feature>
<dbReference type="Pfam" id="PF13439">
    <property type="entry name" value="Glyco_transf_4"/>
    <property type="match status" value="1"/>
</dbReference>
<dbReference type="Gene3D" id="3.40.50.2000">
    <property type="entry name" value="Glycogen Phosphorylase B"/>
    <property type="match status" value="2"/>
</dbReference>
<evidence type="ECO:0000256" key="1">
    <source>
        <dbReference type="ARBA" id="ARBA00022676"/>
    </source>
</evidence>
<evidence type="ECO:0000259" key="3">
    <source>
        <dbReference type="Pfam" id="PF00534"/>
    </source>
</evidence>
<reference evidence="5" key="1">
    <citation type="journal article" date="2014" name="Front. Microbiol.">
        <title>High frequency of phylogenetically diverse reductive dehalogenase-homologous genes in deep subseafloor sedimentary metagenomes.</title>
        <authorList>
            <person name="Kawai M."/>
            <person name="Futagami T."/>
            <person name="Toyoda A."/>
            <person name="Takaki Y."/>
            <person name="Nishi S."/>
            <person name="Hori S."/>
            <person name="Arai W."/>
            <person name="Tsubouchi T."/>
            <person name="Morono Y."/>
            <person name="Uchiyama I."/>
            <person name="Ito T."/>
            <person name="Fujiyama A."/>
            <person name="Inagaki F."/>
            <person name="Takami H."/>
        </authorList>
    </citation>
    <scope>NUCLEOTIDE SEQUENCE</scope>
    <source>
        <strain evidence="5">Expedition CK06-06</strain>
    </source>
</reference>
<evidence type="ECO:0008006" key="6">
    <source>
        <dbReference type="Google" id="ProtNLM"/>
    </source>
</evidence>
<sequence length="257" mass="28290">VAAELAENEQFDIVHAHDWMTYPAGIAVSAVSGKPLIVHVHSTEFDRSGENVNQTIYDIEREGMEWAAKVIAVSYFTSNIIISRYGISGEKVEVVYNGVERNGNWSLAGSGIGKDERIVLFLGRITMQKGPEYFLQAAKKVLDVMDNVKFVMAGAGDMMHRAVEMAAELGIGQKVLFTGFLHGEDVQKIYKMADLYVMPSVSEPFGIAPLEALDNDVPVIISKQSGVSEVLTHALKVDFWDVDEIANKIIAVLKYPP</sequence>
<dbReference type="InterPro" id="IPR028098">
    <property type="entry name" value="Glyco_trans_4-like_N"/>
</dbReference>